<dbReference type="AlphaFoldDB" id="A0AAW5N499"/>
<evidence type="ECO:0008006" key="3">
    <source>
        <dbReference type="Google" id="ProtNLM"/>
    </source>
</evidence>
<accession>A0AAW5N499</accession>
<dbReference type="EMBL" id="JANPXH010001813">
    <property type="protein sequence ID" value="MCR6679812.1"/>
    <property type="molecule type" value="Genomic_DNA"/>
</dbReference>
<organism evidence="1 2">
    <name type="scientific">Escherichia marmotae</name>
    <dbReference type="NCBI Taxonomy" id="1499973"/>
    <lineage>
        <taxon>Bacteria</taxon>
        <taxon>Pseudomonadati</taxon>
        <taxon>Pseudomonadota</taxon>
        <taxon>Gammaproteobacteria</taxon>
        <taxon>Enterobacterales</taxon>
        <taxon>Enterobacteriaceae</taxon>
        <taxon>Escherichia</taxon>
    </lineage>
</organism>
<feature type="non-terminal residue" evidence="1">
    <location>
        <position position="78"/>
    </location>
</feature>
<feature type="non-terminal residue" evidence="1">
    <location>
        <position position="1"/>
    </location>
</feature>
<evidence type="ECO:0000313" key="2">
    <source>
        <dbReference type="Proteomes" id="UP001206878"/>
    </source>
</evidence>
<gene>
    <name evidence="1" type="ORF">NVV43_30985</name>
</gene>
<reference evidence="1" key="1">
    <citation type="submission" date="2022-07" db="EMBL/GenBank/DDBJ databases">
        <title>Diversity of ethanolamine utilization by human commensal Escherichia coli.</title>
        <authorList>
            <person name="Jubelin G."/>
        </authorList>
    </citation>
    <scope>NUCLEOTIDE SEQUENCE</scope>
    <source>
        <strain evidence="1">S1</strain>
    </source>
</reference>
<comment type="caution">
    <text evidence="1">The sequence shown here is derived from an EMBL/GenBank/DDBJ whole genome shotgun (WGS) entry which is preliminary data.</text>
</comment>
<dbReference type="Proteomes" id="UP001206878">
    <property type="component" value="Unassembled WGS sequence"/>
</dbReference>
<sequence>ALAMQPDTMVAWLLANTLRERGDHAACLAGQRMAIELDPKNPATAGNLLYDLHYVADQSPESIAEQHFAWGRRHADPV</sequence>
<proteinExistence type="predicted"/>
<evidence type="ECO:0000313" key="1">
    <source>
        <dbReference type="EMBL" id="MCR6679812.1"/>
    </source>
</evidence>
<protein>
    <recommendedName>
        <fullName evidence="3">Tetratricopeptide repeat protein</fullName>
    </recommendedName>
</protein>
<name>A0AAW5N499_9ESCH</name>